<feature type="region of interest" description="Disordered" evidence="1">
    <location>
        <begin position="421"/>
        <end position="448"/>
    </location>
</feature>
<accession>A0A816TYG3</accession>
<evidence type="ECO:0000313" key="2">
    <source>
        <dbReference type="EMBL" id="CAF2107055.1"/>
    </source>
</evidence>
<dbReference type="Proteomes" id="UP001295469">
    <property type="component" value="Chromosome C08"/>
</dbReference>
<organism evidence="2">
    <name type="scientific">Brassica napus</name>
    <name type="common">Rape</name>
    <dbReference type="NCBI Taxonomy" id="3708"/>
    <lineage>
        <taxon>Eukaryota</taxon>
        <taxon>Viridiplantae</taxon>
        <taxon>Streptophyta</taxon>
        <taxon>Embryophyta</taxon>
        <taxon>Tracheophyta</taxon>
        <taxon>Spermatophyta</taxon>
        <taxon>Magnoliopsida</taxon>
        <taxon>eudicotyledons</taxon>
        <taxon>Gunneridae</taxon>
        <taxon>Pentapetalae</taxon>
        <taxon>rosids</taxon>
        <taxon>malvids</taxon>
        <taxon>Brassicales</taxon>
        <taxon>Brassicaceae</taxon>
        <taxon>Brassiceae</taxon>
        <taxon>Brassica</taxon>
    </lineage>
</organism>
<feature type="compositionally biased region" description="Basic and acidic residues" evidence="1">
    <location>
        <begin position="430"/>
        <end position="446"/>
    </location>
</feature>
<feature type="compositionally biased region" description="Basic and acidic residues" evidence="1">
    <location>
        <begin position="1"/>
        <end position="15"/>
    </location>
</feature>
<reference evidence="2" key="1">
    <citation type="submission" date="2021-01" db="EMBL/GenBank/DDBJ databases">
        <authorList>
            <consortium name="Genoscope - CEA"/>
            <person name="William W."/>
        </authorList>
    </citation>
    <scope>NUCLEOTIDE SEQUENCE</scope>
</reference>
<name>A0A816TYG3_BRANA</name>
<dbReference type="EMBL" id="HG994372">
    <property type="protein sequence ID" value="CAF2107055.1"/>
    <property type="molecule type" value="Genomic_DNA"/>
</dbReference>
<gene>
    <name evidence="2" type="ORF">DARMORV10_C08P09090.1</name>
</gene>
<proteinExistence type="predicted"/>
<protein>
    <submittedName>
        <fullName evidence="2">(rape) hypothetical protein</fullName>
    </submittedName>
</protein>
<dbReference type="AlphaFoldDB" id="A0A816TYG3"/>
<feature type="region of interest" description="Disordered" evidence="1">
    <location>
        <begin position="1"/>
        <end position="33"/>
    </location>
</feature>
<feature type="region of interest" description="Disordered" evidence="1">
    <location>
        <begin position="299"/>
        <end position="319"/>
    </location>
</feature>
<evidence type="ECO:0000256" key="1">
    <source>
        <dbReference type="SAM" id="MobiDB-lite"/>
    </source>
</evidence>
<sequence length="578" mass="65775">MGQRKNWVDQTKEPQPRQSLTSHKYPANAPISNRRTSRINLLKPLETATTRIRKLPQPQPQPLRLNQSGPECTKTTTTGDFEDGYFLRFLTAGNLAYSIVLTADLKPRLVELRRRSVTAGVVGDHIFSDYRLRCCWLTMVAKDADFLNRPLADSLLRSLLWKTYQTTYFGSSAKSSLEDLSDDFTLSLQRSLLWKTYQTTYFEVFCETSVINFVCKDYAEMFPRWDFDVEDPVAENIIKVMFNAKDDWNWTMNCWEVTGTKPIVKKEESAAETESGVKEESAVPWKKARKAASVEASKLPSAEARADARSEASTSVGGMTKEQIEKSFKGISDVMRDGFGMCLREIKFLGDRIEAVEKKVGITKKGTASNELQMTTSNPEKRVHEPVQMLVQRLLRLLNDPQEPSSSKDLSLVIAYEPPEQSGEPSVLVLDKEEPTDSDLQKGETRRQRKMNAAMAHVRGKSERPRKLAASQKTPFKGNNTAKVIIPNKRVGQGYDPFAPFDKKISKVLTDWVKLDPYFKTHMAKKPRRCPSRLLLYDKYLLLVLFYMQHMDAFINVLRQRGPTITRNLRATRATSTA</sequence>